<reference evidence="1" key="1">
    <citation type="submission" date="2022-04" db="EMBL/GenBank/DDBJ databases">
        <title>Genome of the entomopathogenic fungus Entomophthora muscae.</title>
        <authorList>
            <person name="Elya C."/>
            <person name="Lovett B.R."/>
            <person name="Lee E."/>
            <person name="Macias A.M."/>
            <person name="Hajek A.E."/>
            <person name="De Bivort B.L."/>
            <person name="Kasson M.T."/>
            <person name="De Fine Licht H.H."/>
            <person name="Stajich J.E."/>
        </authorList>
    </citation>
    <scope>NUCLEOTIDE SEQUENCE</scope>
    <source>
        <strain evidence="1">Berkeley</strain>
    </source>
</reference>
<evidence type="ECO:0000313" key="1">
    <source>
        <dbReference type="EMBL" id="KAJ9085799.1"/>
    </source>
</evidence>
<accession>A0ACC2UG78</accession>
<organism evidence="1 2">
    <name type="scientific">Entomophthora muscae</name>
    <dbReference type="NCBI Taxonomy" id="34485"/>
    <lineage>
        <taxon>Eukaryota</taxon>
        <taxon>Fungi</taxon>
        <taxon>Fungi incertae sedis</taxon>
        <taxon>Zoopagomycota</taxon>
        <taxon>Entomophthoromycotina</taxon>
        <taxon>Entomophthoromycetes</taxon>
        <taxon>Entomophthorales</taxon>
        <taxon>Entomophthoraceae</taxon>
        <taxon>Entomophthora</taxon>
    </lineage>
</organism>
<gene>
    <name evidence="1" type="ORF">DSO57_1010351</name>
</gene>
<dbReference type="EMBL" id="QTSX02000744">
    <property type="protein sequence ID" value="KAJ9085799.1"/>
    <property type="molecule type" value="Genomic_DNA"/>
</dbReference>
<name>A0ACC2UG78_9FUNG</name>
<evidence type="ECO:0000313" key="2">
    <source>
        <dbReference type="Proteomes" id="UP001165960"/>
    </source>
</evidence>
<comment type="caution">
    <text evidence="1">The sequence shown here is derived from an EMBL/GenBank/DDBJ whole genome shotgun (WGS) entry which is preliminary data.</text>
</comment>
<protein>
    <submittedName>
        <fullName evidence="1">Uncharacterized protein</fullName>
    </submittedName>
</protein>
<dbReference type="Proteomes" id="UP001165960">
    <property type="component" value="Unassembled WGS sequence"/>
</dbReference>
<proteinExistence type="predicted"/>
<sequence length="174" mass="19732">MSFFTQVSGLVGFLAVPNLLGYVSGYPTNKASIEYYKNLNKPFWSPPRVLFQPIWIIMFLINGLASFLVWNEGFTSGISVNIPLLLYTAQLLCALTWTPTFFRVKSPFLSLLNIFCTFSLAILTVFTFAVISSTATKLFSVYVLWLLVLVCFNRSVWRMSSKPSKPKKKRSKLS</sequence>
<keyword evidence="2" id="KW-1185">Reference proteome</keyword>